<reference evidence="2 3" key="1">
    <citation type="submission" date="2018-08" db="EMBL/GenBank/DDBJ databases">
        <title>Neisseria zalophi ATCC BAA-2455 complete genome.</title>
        <authorList>
            <person name="Veseli I.A."/>
            <person name="Buttler R."/>
            <person name="Mascarenhas dos Santos A.C."/>
            <person name="Pombert J.-F."/>
        </authorList>
    </citation>
    <scope>NUCLEOTIDE SEQUENCE [LARGE SCALE GENOMIC DNA]</scope>
    <source>
        <strain evidence="2 3">ATCC BAA-2455</strain>
    </source>
</reference>
<dbReference type="Gene3D" id="3.90.870.10">
    <property type="entry name" value="DHBP synthase"/>
    <property type="match status" value="1"/>
</dbReference>
<dbReference type="Proteomes" id="UP000325713">
    <property type="component" value="Chromosome"/>
</dbReference>
<evidence type="ECO:0000313" key="2">
    <source>
        <dbReference type="EMBL" id="QEY26961.1"/>
    </source>
</evidence>
<dbReference type="GO" id="GO:0003725">
    <property type="term" value="F:double-stranded RNA binding"/>
    <property type="evidence" value="ECO:0007669"/>
    <property type="project" value="InterPro"/>
</dbReference>
<organism evidence="2 3">
    <name type="scientific">Neisseria zalophi</name>
    <dbReference type="NCBI Taxonomy" id="640030"/>
    <lineage>
        <taxon>Bacteria</taxon>
        <taxon>Pseudomonadati</taxon>
        <taxon>Pseudomonadota</taxon>
        <taxon>Betaproteobacteria</taxon>
        <taxon>Neisseriales</taxon>
        <taxon>Neisseriaceae</taxon>
        <taxon>Neisseria</taxon>
    </lineage>
</organism>
<sequence>MAQFFAIHPDNPQDRLIKQAVEIIQKGGILVYPTDSCYALGCQLGNKEAMERILNIRHIDQKHHLTLMCADLGALGTYAKVDNSQFRQLKAATPGSYTFILQATKEVPNRTLHPKRKTIGLRVPDNKIALALLAELGEPLLSCTLMLPEDSEPLTDPYEIRERLEHVVDLVIDGGWCGTEPTTVIDMTDGVELIREGKGDKSLFGL</sequence>
<gene>
    <name evidence="2" type="ORF">D0T92_10765</name>
</gene>
<dbReference type="OrthoDB" id="9781656at2"/>
<dbReference type="InterPro" id="IPR017945">
    <property type="entry name" value="DHBP_synth_RibB-like_a/b_dom"/>
</dbReference>
<name>A0A5J6PWA7_9NEIS</name>
<dbReference type="SUPFAM" id="SSF55821">
    <property type="entry name" value="YrdC/RibB"/>
    <property type="match status" value="1"/>
</dbReference>
<protein>
    <submittedName>
        <fullName evidence="2">Threonylcarbamoyl-AMP synthase</fullName>
    </submittedName>
</protein>
<feature type="domain" description="YrdC-like" evidence="1">
    <location>
        <begin position="14"/>
        <end position="199"/>
    </location>
</feature>
<dbReference type="InterPro" id="IPR006070">
    <property type="entry name" value="Sua5-like_dom"/>
</dbReference>
<dbReference type="RefSeq" id="WP_151052735.1">
    <property type="nucleotide sequence ID" value="NZ_CP031700.1"/>
</dbReference>
<dbReference type="PANTHER" id="PTHR42828">
    <property type="entry name" value="DHBP SYNTHASE RIBB-LIKE ALPHA/BETA DOMAIN-CONTAINING PROTEIN"/>
    <property type="match status" value="1"/>
</dbReference>
<dbReference type="AlphaFoldDB" id="A0A5J6PWA7"/>
<evidence type="ECO:0000313" key="3">
    <source>
        <dbReference type="Proteomes" id="UP000325713"/>
    </source>
</evidence>
<dbReference type="KEGG" id="nzl:D0T92_10765"/>
<dbReference type="Pfam" id="PF01300">
    <property type="entry name" value="Sua5_yciO_yrdC"/>
    <property type="match status" value="1"/>
</dbReference>
<dbReference type="InterPro" id="IPR052532">
    <property type="entry name" value="SUA5_domain"/>
</dbReference>
<dbReference type="PROSITE" id="PS51163">
    <property type="entry name" value="YRDC"/>
    <property type="match status" value="1"/>
</dbReference>
<accession>A0A5J6PWA7</accession>
<keyword evidence="3" id="KW-1185">Reference proteome</keyword>
<dbReference type="NCBIfam" id="TIGR00057">
    <property type="entry name" value="L-threonylcarbamoyladenylate synthase"/>
    <property type="match status" value="1"/>
</dbReference>
<evidence type="ECO:0000259" key="1">
    <source>
        <dbReference type="PROSITE" id="PS51163"/>
    </source>
</evidence>
<dbReference type="EMBL" id="CP031700">
    <property type="protein sequence ID" value="QEY26961.1"/>
    <property type="molecule type" value="Genomic_DNA"/>
</dbReference>
<proteinExistence type="predicted"/>
<dbReference type="PANTHER" id="PTHR42828:SF3">
    <property type="entry name" value="THREONYLCARBAMOYL-AMP SYNTHASE"/>
    <property type="match status" value="1"/>
</dbReference>